<gene>
    <name evidence="2" type="ORF">GCM10010946_31290</name>
</gene>
<dbReference type="Pfam" id="PF07739">
    <property type="entry name" value="TipAS"/>
    <property type="match status" value="1"/>
</dbReference>
<proteinExistence type="predicted"/>
<dbReference type="SUPFAM" id="SSF89082">
    <property type="entry name" value="Antibiotic binding domain of TipA-like multidrug resistance regulators"/>
    <property type="match status" value="1"/>
</dbReference>
<evidence type="ECO:0000313" key="3">
    <source>
        <dbReference type="Proteomes" id="UP000653343"/>
    </source>
</evidence>
<comment type="caution">
    <text evidence="2">The sequence shown here is derived from an EMBL/GenBank/DDBJ whole genome shotgun (WGS) entry which is preliminary data.</text>
</comment>
<sequence length="127" mass="13996">MLLSSADPVYLDQCRAALAAEQAKSLAETNNWSHVDKAQIHADWQVLYTGMAAALDGLAADSEAAQGWIAQHCAIASRFYPPSKDAYIGLALFYEENADMKAYHNAYHPQMVAFLGDAIYTYAMTRM</sequence>
<dbReference type="RefSeq" id="WP_189358168.1">
    <property type="nucleotide sequence ID" value="NZ_BMYU01000009.1"/>
</dbReference>
<name>A0ABQ2Y2H2_9BURK</name>
<dbReference type="Proteomes" id="UP000653343">
    <property type="component" value="Unassembled WGS sequence"/>
</dbReference>
<accession>A0ABQ2Y2H2</accession>
<dbReference type="Gene3D" id="1.10.490.50">
    <property type="entry name" value="Antibiotic binding domain of TipA-like multidrug resistance regulators"/>
    <property type="match status" value="1"/>
</dbReference>
<keyword evidence="3" id="KW-1185">Reference proteome</keyword>
<dbReference type="InterPro" id="IPR012925">
    <property type="entry name" value="TipAS_dom"/>
</dbReference>
<evidence type="ECO:0000313" key="2">
    <source>
        <dbReference type="EMBL" id="GGX50339.1"/>
    </source>
</evidence>
<feature type="domain" description="TipAS antibiotic-recognition" evidence="1">
    <location>
        <begin position="22"/>
        <end position="122"/>
    </location>
</feature>
<protein>
    <recommendedName>
        <fullName evidence="1">TipAS antibiotic-recognition domain-containing protein</fullName>
    </recommendedName>
</protein>
<dbReference type="EMBL" id="BMYU01000009">
    <property type="protein sequence ID" value="GGX50339.1"/>
    <property type="molecule type" value="Genomic_DNA"/>
</dbReference>
<dbReference type="InterPro" id="IPR036244">
    <property type="entry name" value="TipA-like_antibiotic-bd"/>
</dbReference>
<evidence type="ECO:0000259" key="1">
    <source>
        <dbReference type="Pfam" id="PF07739"/>
    </source>
</evidence>
<organism evidence="2 3">
    <name type="scientific">Undibacterium squillarum</name>
    <dbReference type="NCBI Taxonomy" id="1131567"/>
    <lineage>
        <taxon>Bacteria</taxon>
        <taxon>Pseudomonadati</taxon>
        <taxon>Pseudomonadota</taxon>
        <taxon>Betaproteobacteria</taxon>
        <taxon>Burkholderiales</taxon>
        <taxon>Oxalobacteraceae</taxon>
        <taxon>Undibacterium</taxon>
    </lineage>
</organism>
<reference evidence="3" key="1">
    <citation type="journal article" date="2019" name="Int. J. Syst. Evol. Microbiol.">
        <title>The Global Catalogue of Microorganisms (GCM) 10K type strain sequencing project: providing services to taxonomists for standard genome sequencing and annotation.</title>
        <authorList>
            <consortium name="The Broad Institute Genomics Platform"/>
            <consortium name="The Broad Institute Genome Sequencing Center for Infectious Disease"/>
            <person name="Wu L."/>
            <person name="Ma J."/>
        </authorList>
    </citation>
    <scope>NUCLEOTIDE SEQUENCE [LARGE SCALE GENOMIC DNA]</scope>
    <source>
        <strain evidence="3">KCTC 23917</strain>
    </source>
</reference>